<proteinExistence type="predicted"/>
<accession>A0A1Z1MJM1</accession>
<dbReference type="GeneID" id="33359177"/>
<sequence length="169" mass="20500">MNNKIYFKKKMELFIISLEALDTYYNNTLYKNISYQTTNIEPVNYLVILELIQLQYKLRQSYNDTSLKFIQLIVYINLIHLTINKSSLNKLATVILKHHIKNKELLDLKQYLKKFHYIYFMKKEYYHTYKSIEYSYSLKIKEIAITNLYLITRLTEKNGIYFLIAYLCI</sequence>
<geneLocation type="chloroplast" evidence="1"/>
<protein>
    <submittedName>
        <fullName evidence="1">Uncharacterized protein</fullName>
    </submittedName>
</protein>
<reference evidence="1" key="1">
    <citation type="journal article" date="2017" name="J. Phycol.">
        <title>Analysis of chloroplast genomes and a supermatrix inform reclassification of the Rhodomelaceae (Rhodophyta).</title>
        <authorList>
            <person name="Diaz-Tapia P."/>
            <person name="Maggs C.A."/>
            <person name="West J.A."/>
            <person name="Verbruggen H."/>
        </authorList>
    </citation>
    <scope>NUCLEOTIDE SEQUENCE</scope>
    <source>
        <strain evidence="1">PD949</strain>
    </source>
</reference>
<name>A0A1Z1MJM1_9FLOR</name>
<gene>
    <name evidence="1" type="primary">ConsOrf3</name>
</gene>
<dbReference type="AlphaFoldDB" id="A0A1Z1MJM1"/>
<dbReference type="RefSeq" id="YP_009396903.1">
    <property type="nucleotide sequence ID" value="NC_035284.1"/>
</dbReference>
<evidence type="ECO:0000313" key="1">
    <source>
        <dbReference type="EMBL" id="ARW66089.1"/>
    </source>
</evidence>
<keyword evidence="1" id="KW-0934">Plastid</keyword>
<dbReference type="EMBL" id="MF101440">
    <property type="protein sequence ID" value="ARW66089.1"/>
    <property type="molecule type" value="Genomic_DNA"/>
</dbReference>
<organism evidence="1">
    <name type="scientific">Ophidocladus simpliciusculus</name>
    <dbReference type="NCBI Taxonomy" id="1261574"/>
    <lineage>
        <taxon>Eukaryota</taxon>
        <taxon>Rhodophyta</taxon>
        <taxon>Florideophyceae</taxon>
        <taxon>Rhodymeniophycidae</taxon>
        <taxon>Ceramiales</taxon>
        <taxon>Rhodomelaceae</taxon>
        <taxon>Herposiphonieae</taxon>
        <taxon>Ophidocladus</taxon>
    </lineage>
</organism>
<keyword evidence="1" id="KW-0150">Chloroplast</keyword>